<name>A0AA39NU77_9AGAR</name>
<keyword evidence="2" id="KW-1185">Reference proteome</keyword>
<comment type="caution">
    <text evidence="1">The sequence shown here is derived from an EMBL/GenBank/DDBJ whole genome shotgun (WGS) entry which is preliminary data.</text>
</comment>
<sequence>MYGSILSFDLEAGSKLQAINMKLKAQTTGRLLADSVGKYLADSPDYGGEDASGCNYRIIIGRLPTFQYLDITVASVQEVTHKDMENTGWGYSSFAGWIHNRSIQRKSQIYRQQYSTIQFKHMFLHANGSELGGDAGQKMWYDFQVRVAVTTITYIWNSNACFTQLQNTEIHVLAPAQQVA</sequence>
<dbReference type="EMBL" id="JAUEPR010000045">
    <property type="protein sequence ID" value="KAK0471961.1"/>
    <property type="molecule type" value="Genomic_DNA"/>
</dbReference>
<evidence type="ECO:0000313" key="1">
    <source>
        <dbReference type="EMBL" id="KAK0471961.1"/>
    </source>
</evidence>
<proteinExistence type="predicted"/>
<reference evidence="1" key="1">
    <citation type="submission" date="2023-06" db="EMBL/GenBank/DDBJ databases">
        <authorList>
            <consortium name="Lawrence Berkeley National Laboratory"/>
            <person name="Ahrendt S."/>
            <person name="Sahu N."/>
            <person name="Indic B."/>
            <person name="Wong-Bajracharya J."/>
            <person name="Merenyi Z."/>
            <person name="Ke H.-M."/>
            <person name="Monk M."/>
            <person name="Kocsube S."/>
            <person name="Drula E."/>
            <person name="Lipzen A."/>
            <person name="Balint B."/>
            <person name="Henrissat B."/>
            <person name="Andreopoulos B."/>
            <person name="Martin F.M."/>
            <person name="Harder C.B."/>
            <person name="Rigling D."/>
            <person name="Ford K.L."/>
            <person name="Foster G.D."/>
            <person name="Pangilinan J."/>
            <person name="Papanicolaou A."/>
            <person name="Barry K."/>
            <person name="LaButti K."/>
            <person name="Viragh M."/>
            <person name="Koriabine M."/>
            <person name="Yan M."/>
            <person name="Riley R."/>
            <person name="Champramary S."/>
            <person name="Plett K.L."/>
            <person name="Tsai I.J."/>
            <person name="Slot J."/>
            <person name="Sipos G."/>
            <person name="Plett J."/>
            <person name="Nagy L.G."/>
            <person name="Grigoriev I.V."/>
        </authorList>
    </citation>
    <scope>NUCLEOTIDE SEQUENCE</scope>
    <source>
        <strain evidence="1">ICMP 16352</strain>
    </source>
</reference>
<accession>A0AA39NU77</accession>
<dbReference type="AlphaFoldDB" id="A0AA39NU77"/>
<dbReference type="Proteomes" id="UP001175227">
    <property type="component" value="Unassembled WGS sequence"/>
</dbReference>
<organism evidence="1 2">
    <name type="scientific">Armillaria novae-zelandiae</name>
    <dbReference type="NCBI Taxonomy" id="153914"/>
    <lineage>
        <taxon>Eukaryota</taxon>
        <taxon>Fungi</taxon>
        <taxon>Dikarya</taxon>
        <taxon>Basidiomycota</taxon>
        <taxon>Agaricomycotina</taxon>
        <taxon>Agaricomycetes</taxon>
        <taxon>Agaricomycetidae</taxon>
        <taxon>Agaricales</taxon>
        <taxon>Marasmiineae</taxon>
        <taxon>Physalacriaceae</taxon>
        <taxon>Armillaria</taxon>
    </lineage>
</organism>
<protein>
    <submittedName>
        <fullName evidence="1">Uncharacterized protein</fullName>
    </submittedName>
</protein>
<evidence type="ECO:0000313" key="2">
    <source>
        <dbReference type="Proteomes" id="UP001175227"/>
    </source>
</evidence>
<gene>
    <name evidence="1" type="ORF">IW261DRAFT_1424760</name>
</gene>